<dbReference type="Gene3D" id="2.40.50.250">
    <property type="entry name" value="bipa protein"/>
    <property type="match status" value="1"/>
</dbReference>
<dbReference type="Gene3D" id="2.40.30.10">
    <property type="entry name" value="Translation factors"/>
    <property type="match status" value="1"/>
</dbReference>
<feature type="binding site" evidence="3">
    <location>
        <begin position="131"/>
        <end position="134"/>
    </location>
    <ligand>
        <name>GTP</name>
        <dbReference type="ChEBI" id="CHEBI:37565"/>
    </ligand>
</feature>
<dbReference type="InterPro" id="IPR048876">
    <property type="entry name" value="BipA_C"/>
</dbReference>
<dbReference type="CDD" id="cd03691">
    <property type="entry name" value="BipA_TypA_II"/>
    <property type="match status" value="1"/>
</dbReference>
<keyword evidence="6" id="KW-1185">Reference proteome</keyword>
<feature type="binding site" evidence="3">
    <location>
        <begin position="13"/>
        <end position="18"/>
    </location>
    <ligand>
        <name>GTP</name>
        <dbReference type="ChEBI" id="CHEBI:37565"/>
    </ligand>
</feature>
<dbReference type="PANTHER" id="PTHR42908">
    <property type="entry name" value="TRANSLATION ELONGATION FACTOR-RELATED"/>
    <property type="match status" value="1"/>
</dbReference>
<dbReference type="SUPFAM" id="SSF52540">
    <property type="entry name" value="P-loop containing nucleoside triphosphate hydrolases"/>
    <property type="match status" value="1"/>
</dbReference>
<dbReference type="Pfam" id="PF21018">
    <property type="entry name" value="BipA_C"/>
    <property type="match status" value="1"/>
</dbReference>
<dbReference type="GO" id="GO:0005829">
    <property type="term" value="C:cytosol"/>
    <property type="evidence" value="ECO:0007669"/>
    <property type="project" value="TreeGrafter"/>
</dbReference>
<dbReference type="SUPFAM" id="SSF54980">
    <property type="entry name" value="EF-G C-terminal domain-like"/>
    <property type="match status" value="2"/>
</dbReference>
<evidence type="ECO:0000256" key="3">
    <source>
        <dbReference type="HAMAP-Rule" id="MF_00849"/>
    </source>
</evidence>
<dbReference type="Gene3D" id="3.30.70.240">
    <property type="match status" value="1"/>
</dbReference>
<gene>
    <name evidence="5" type="primary">typA</name>
    <name evidence="3" type="synonym">bipA</name>
    <name evidence="5" type="ORF">C7I55_08505</name>
</gene>
<dbReference type="Proteomes" id="UP000241167">
    <property type="component" value="Unassembled WGS sequence"/>
</dbReference>
<dbReference type="GO" id="GO:0019843">
    <property type="term" value="F:rRNA binding"/>
    <property type="evidence" value="ECO:0007669"/>
    <property type="project" value="UniProtKB-KW"/>
</dbReference>
<dbReference type="GO" id="GO:0000027">
    <property type="term" value="P:ribosomal large subunit assembly"/>
    <property type="evidence" value="ECO:0007669"/>
    <property type="project" value="UniProtKB-UniRule"/>
</dbReference>
<dbReference type="InterPro" id="IPR000795">
    <property type="entry name" value="T_Tr_GTP-bd_dom"/>
</dbReference>
<dbReference type="PROSITE" id="PS51722">
    <property type="entry name" value="G_TR_2"/>
    <property type="match status" value="1"/>
</dbReference>
<sequence length="611" mass="66911">MSLRNVAIIAHVDHGKTTLVDQLFRQSGTFRDNQRVEERAMDSNDLEKERGITILAKCTSVDWTAADGESARINIVDTPGHADFGAEVERILSMVDGVILLVDAAEGPMPQTKFVTGKALGLGLKPIVVVNKIDRPDARPAEVLDECFELFLSLDANDEQLDFPVLYASGRAGYAGETDDVRSGDLKPLFQKIVDHVPDPGLDKQGEFRMLATLLDRDPFLGRILTGRIESGKLDVNMPISAIDVDGKPVEAGRATKVFAFRGLDRVPVEHAEAGDIVAIAGLAKATVSNTIAAPGVTVPVPSRPIDPPTLAMSFAVNDSPYAGKEGDKVQSRVIRDRLEREAETNVAIRITTASDNDSFEVAGRGELQLGVLIETMRREGFELSISRPRVLFKDGPSGREEPYETVVVDVDDEHSGTVVEKMAMRKAEMTDMRPSGGGKTRLTFSAPSRGLIGYHGEFLSDTRGTGIMNRLFEKYGPYKGPISGRQNGVLISMEQGDAVAYSLNMLEERGILFIAPGEKLYEGMIIGENAKPQDLEVNPLKSKQLTNFRASGGKDDAIRLTPPKRMTLEQAIAYIQDDELVEVTPKSIRLRKRHLDPHERKRQSRKSEAA</sequence>
<accession>A0A2P7QR03</accession>
<keyword evidence="3" id="KW-0690">Ribosome biogenesis</keyword>
<dbReference type="InterPro" id="IPR042116">
    <property type="entry name" value="TypA/BipA_C"/>
</dbReference>
<dbReference type="FunFam" id="2.40.50.250:FF:000001">
    <property type="entry name" value="GTP-binding protein TypA"/>
    <property type="match status" value="1"/>
</dbReference>
<feature type="domain" description="Tr-type G" evidence="4">
    <location>
        <begin position="1"/>
        <end position="201"/>
    </location>
</feature>
<dbReference type="GO" id="GO:0097216">
    <property type="term" value="F:guanosine tetraphosphate binding"/>
    <property type="evidence" value="ECO:0007669"/>
    <property type="project" value="UniProtKB-ARBA"/>
</dbReference>
<dbReference type="SUPFAM" id="SSF50447">
    <property type="entry name" value="Translation proteins"/>
    <property type="match status" value="1"/>
</dbReference>
<dbReference type="InterPro" id="IPR035651">
    <property type="entry name" value="BipA_V"/>
</dbReference>
<dbReference type="Gene3D" id="3.30.70.870">
    <property type="entry name" value="Elongation Factor G (Translational Gtpase), domain 3"/>
    <property type="match status" value="1"/>
</dbReference>
<dbReference type="GO" id="GO:1990904">
    <property type="term" value="C:ribonucleoprotein complex"/>
    <property type="evidence" value="ECO:0007669"/>
    <property type="project" value="TreeGrafter"/>
</dbReference>
<dbReference type="InterPro" id="IPR047042">
    <property type="entry name" value="BipA_II"/>
</dbReference>
<dbReference type="InterPro" id="IPR005225">
    <property type="entry name" value="Small_GTP-bd"/>
</dbReference>
<dbReference type="OrthoDB" id="9802948at2"/>
<dbReference type="FunFam" id="3.30.70.870:FF:000003">
    <property type="entry name" value="GTP-binding protein TypA"/>
    <property type="match status" value="1"/>
</dbReference>
<dbReference type="CDD" id="cd03710">
    <property type="entry name" value="BipA_TypA_C"/>
    <property type="match status" value="1"/>
</dbReference>
<dbReference type="CDD" id="cd01891">
    <property type="entry name" value="TypA_BipA"/>
    <property type="match status" value="1"/>
</dbReference>
<evidence type="ECO:0000256" key="2">
    <source>
        <dbReference type="ARBA" id="ARBA00023134"/>
    </source>
</evidence>
<keyword evidence="3" id="KW-0963">Cytoplasm</keyword>
<dbReference type="GO" id="GO:0003924">
    <property type="term" value="F:GTPase activity"/>
    <property type="evidence" value="ECO:0007669"/>
    <property type="project" value="UniProtKB-UniRule"/>
</dbReference>
<dbReference type="InterPro" id="IPR004161">
    <property type="entry name" value="EFTu-like_2"/>
</dbReference>
<dbReference type="PANTHER" id="PTHR42908:SF8">
    <property type="entry name" value="TR-TYPE G DOMAIN-CONTAINING PROTEIN"/>
    <property type="match status" value="1"/>
</dbReference>
<comment type="subunit">
    <text evidence="3">Monomer.</text>
</comment>
<dbReference type="InterPro" id="IPR047041">
    <property type="entry name" value="BipA_GTP-bd_dom"/>
</dbReference>
<keyword evidence="3" id="KW-0378">Hydrolase</keyword>
<dbReference type="InterPro" id="IPR047043">
    <property type="entry name" value="BipA_III"/>
</dbReference>
<dbReference type="Pfam" id="PF00679">
    <property type="entry name" value="EFG_C"/>
    <property type="match status" value="1"/>
</dbReference>
<keyword evidence="1 3" id="KW-0547">Nucleotide-binding</keyword>
<dbReference type="InterPro" id="IPR006298">
    <property type="entry name" value="BipA"/>
</dbReference>
<dbReference type="FunFam" id="3.40.50.300:FF:000055">
    <property type="entry name" value="GTP-binding protein TypA"/>
    <property type="match status" value="1"/>
</dbReference>
<keyword evidence="3" id="KW-0694">RNA-binding</keyword>
<dbReference type="PRINTS" id="PR00315">
    <property type="entry name" value="ELONGATNFCT"/>
</dbReference>
<name>A0A2P7QR03_9SPHN</name>
<dbReference type="RefSeq" id="WP_106512526.1">
    <property type="nucleotide sequence ID" value="NZ_PXYI01000003.1"/>
</dbReference>
<dbReference type="GO" id="GO:0000049">
    <property type="term" value="F:tRNA binding"/>
    <property type="evidence" value="ECO:0007669"/>
    <property type="project" value="UniProtKB-KW"/>
</dbReference>
<evidence type="ECO:0000256" key="1">
    <source>
        <dbReference type="ARBA" id="ARBA00022741"/>
    </source>
</evidence>
<dbReference type="InterPro" id="IPR009000">
    <property type="entry name" value="Transl_B-barrel_sf"/>
</dbReference>
<comment type="function">
    <text evidence="3">A 50S ribosomal subunit assembly protein with GTPase activity, required for 50S subunit assembly at low temperatures, may also play a role in translation. Binds GTP and analogs. Binds the 70S ribosome between the 30S and 50S subunits, in a similar position as ribosome-bound EF-G; it contacts a number of ribosomal proteins, both rRNAs and the A-site tRNA.</text>
</comment>
<protein>
    <recommendedName>
        <fullName evidence="3">Large ribosomal subunit assembly factor BipA</fullName>
        <ecNumber evidence="3">3.6.5.-</ecNumber>
    </recommendedName>
    <alternativeName>
        <fullName evidence="3">GTP-binding protein BipA</fullName>
    </alternativeName>
</protein>
<dbReference type="EC" id="3.6.5.-" evidence="3"/>
<keyword evidence="3" id="KW-0820">tRNA-binding</keyword>
<dbReference type="HAMAP" id="MF_00849">
    <property type="entry name" value="BipA"/>
    <property type="match status" value="1"/>
</dbReference>
<keyword evidence="3" id="KW-0699">rRNA-binding</keyword>
<evidence type="ECO:0000313" key="6">
    <source>
        <dbReference type="Proteomes" id="UP000241167"/>
    </source>
</evidence>
<dbReference type="EMBL" id="PXYI01000003">
    <property type="protein sequence ID" value="PSJ40374.1"/>
    <property type="molecule type" value="Genomic_DNA"/>
</dbReference>
<dbReference type="InterPro" id="IPR000640">
    <property type="entry name" value="EFG_V-like"/>
</dbReference>
<comment type="similarity">
    <text evidence="3">Belongs to the TRAFAC class translation factor GTPase superfamily. Classic translation factor GTPase family. BipA subfamily.</text>
</comment>
<dbReference type="NCBIfam" id="TIGR00231">
    <property type="entry name" value="small_GTP"/>
    <property type="match status" value="1"/>
</dbReference>
<dbReference type="Pfam" id="PF03144">
    <property type="entry name" value="GTP_EFTU_D2"/>
    <property type="match status" value="1"/>
</dbReference>
<organism evidence="5 6">
    <name type="scientific">Allosphingosinicella deserti</name>
    <dbReference type="NCBI Taxonomy" id="2116704"/>
    <lineage>
        <taxon>Bacteria</taxon>
        <taxon>Pseudomonadati</taxon>
        <taxon>Pseudomonadota</taxon>
        <taxon>Alphaproteobacteria</taxon>
        <taxon>Sphingomonadales</taxon>
        <taxon>Sphingomonadaceae</taxon>
        <taxon>Allosphingosinicella</taxon>
    </lineage>
</organism>
<evidence type="ECO:0000259" key="4">
    <source>
        <dbReference type="PROSITE" id="PS51722"/>
    </source>
</evidence>
<dbReference type="InterPro" id="IPR035647">
    <property type="entry name" value="EFG_III/V"/>
</dbReference>
<comment type="catalytic activity">
    <reaction evidence="3">
        <text>GTP + H2O = GDP + phosphate + H(+)</text>
        <dbReference type="Rhea" id="RHEA:19669"/>
        <dbReference type="ChEBI" id="CHEBI:15377"/>
        <dbReference type="ChEBI" id="CHEBI:15378"/>
        <dbReference type="ChEBI" id="CHEBI:37565"/>
        <dbReference type="ChEBI" id="CHEBI:43474"/>
        <dbReference type="ChEBI" id="CHEBI:58189"/>
    </reaction>
</comment>
<evidence type="ECO:0000313" key="5">
    <source>
        <dbReference type="EMBL" id="PSJ40374.1"/>
    </source>
</evidence>
<dbReference type="Gene3D" id="3.40.50.300">
    <property type="entry name" value="P-loop containing nucleotide triphosphate hydrolases"/>
    <property type="match status" value="1"/>
</dbReference>
<reference evidence="5 6" key="1">
    <citation type="submission" date="2018-03" db="EMBL/GenBank/DDBJ databases">
        <title>The draft genome of Sphingosinicella sp. GL-C-18.</title>
        <authorList>
            <person name="Liu L."/>
            <person name="Li L."/>
            <person name="Liang L."/>
            <person name="Zhang X."/>
            <person name="Wang T."/>
        </authorList>
    </citation>
    <scope>NUCLEOTIDE SEQUENCE [LARGE SCALE GENOMIC DNA]</scope>
    <source>
        <strain evidence="5 6">GL-C-18</strain>
    </source>
</reference>
<comment type="caution">
    <text evidence="5">The sequence shown here is derived from an EMBL/GenBank/DDBJ whole genome shotgun (WGS) entry which is preliminary data.</text>
</comment>
<dbReference type="AlphaFoldDB" id="A0A2P7QR03"/>
<dbReference type="InterPro" id="IPR027417">
    <property type="entry name" value="P-loop_NTPase"/>
</dbReference>
<dbReference type="Pfam" id="PF00009">
    <property type="entry name" value="GTP_EFTU"/>
    <property type="match status" value="1"/>
</dbReference>
<dbReference type="FunFam" id="3.30.70.240:FF:000002">
    <property type="entry name" value="GTP-binding protein TypA"/>
    <property type="match status" value="1"/>
</dbReference>
<dbReference type="CDD" id="cd16263">
    <property type="entry name" value="BipA_III"/>
    <property type="match status" value="1"/>
</dbReference>
<dbReference type="NCBIfam" id="TIGR01394">
    <property type="entry name" value="TypA_BipA"/>
    <property type="match status" value="1"/>
</dbReference>
<dbReference type="GO" id="GO:0043022">
    <property type="term" value="F:ribosome binding"/>
    <property type="evidence" value="ECO:0007669"/>
    <property type="project" value="UniProtKB-UniRule"/>
</dbReference>
<dbReference type="GO" id="GO:0005525">
    <property type="term" value="F:GTP binding"/>
    <property type="evidence" value="ECO:0007669"/>
    <property type="project" value="UniProtKB-UniRule"/>
</dbReference>
<comment type="subcellular location">
    <subcellularLocation>
        <location evidence="3">Cytoplasm</location>
    </subcellularLocation>
    <text evidence="3">Binds to ribosomes.</text>
</comment>
<proteinExistence type="inferred from homology"/>
<keyword evidence="2 3" id="KW-0342">GTP-binding</keyword>